<dbReference type="EMBL" id="JAMTCP010000003">
    <property type="protein sequence ID" value="MCP2257080.1"/>
    <property type="molecule type" value="Genomic_DNA"/>
</dbReference>
<feature type="transmembrane region" description="Helical" evidence="1">
    <location>
        <begin position="307"/>
        <end position="325"/>
    </location>
</feature>
<protein>
    <submittedName>
        <fullName evidence="3">Peptidoglycan/LPS O-acetylase OafA/YrhL, contains acyltransferase and SGNH-hydrolase domains</fullName>
    </submittedName>
</protein>
<dbReference type="InterPro" id="IPR050879">
    <property type="entry name" value="Acyltransferase_3"/>
</dbReference>
<feature type="transmembrane region" description="Helical" evidence="1">
    <location>
        <begin position="188"/>
        <end position="207"/>
    </location>
</feature>
<reference evidence="3 4" key="1">
    <citation type="submission" date="2022-06" db="EMBL/GenBank/DDBJ databases">
        <title>Genomic Encyclopedia of Archaeal and Bacterial Type Strains, Phase II (KMG-II): from individual species to whole genera.</title>
        <authorList>
            <person name="Goeker M."/>
        </authorList>
    </citation>
    <scope>NUCLEOTIDE SEQUENCE [LARGE SCALE GENOMIC DNA]</scope>
    <source>
        <strain evidence="3 4">DSM 40477</strain>
    </source>
</reference>
<accession>A0ABT1HNJ2</accession>
<keyword evidence="1" id="KW-0812">Transmembrane</keyword>
<dbReference type="Proteomes" id="UP001205311">
    <property type="component" value="Unassembled WGS sequence"/>
</dbReference>
<feature type="transmembrane region" description="Helical" evidence="1">
    <location>
        <begin position="337"/>
        <end position="359"/>
    </location>
</feature>
<dbReference type="GO" id="GO:0016746">
    <property type="term" value="F:acyltransferase activity"/>
    <property type="evidence" value="ECO:0007669"/>
    <property type="project" value="UniProtKB-KW"/>
</dbReference>
<dbReference type="InterPro" id="IPR002656">
    <property type="entry name" value="Acyl_transf_3_dom"/>
</dbReference>
<evidence type="ECO:0000259" key="2">
    <source>
        <dbReference type="Pfam" id="PF01757"/>
    </source>
</evidence>
<dbReference type="Pfam" id="PF01757">
    <property type="entry name" value="Acyl_transf_3"/>
    <property type="match status" value="1"/>
</dbReference>
<feature type="transmembrane region" description="Helical" evidence="1">
    <location>
        <begin position="269"/>
        <end position="286"/>
    </location>
</feature>
<keyword evidence="1" id="KW-0472">Membrane</keyword>
<evidence type="ECO:0000313" key="3">
    <source>
        <dbReference type="EMBL" id="MCP2257080.1"/>
    </source>
</evidence>
<feature type="transmembrane region" description="Helical" evidence="1">
    <location>
        <begin position="245"/>
        <end position="263"/>
    </location>
</feature>
<dbReference type="RefSeq" id="WP_253668057.1">
    <property type="nucleotide sequence ID" value="NZ_JAMTCP010000003.1"/>
</dbReference>
<feature type="domain" description="Acyltransferase 3" evidence="2">
    <location>
        <begin position="22"/>
        <end position="355"/>
    </location>
</feature>
<organism evidence="3 4">
    <name type="scientific">Streptoalloteichus tenebrarius (strain ATCC 17920 / DSM 40477 / JCM 4838 / CBS 697.72 / NBRC 16177 / NCIMB 11028 / NRRL B-12390 / A12253. 1 / ISP 5477)</name>
    <name type="common">Streptomyces tenebrarius</name>
    <dbReference type="NCBI Taxonomy" id="1933"/>
    <lineage>
        <taxon>Bacteria</taxon>
        <taxon>Bacillati</taxon>
        <taxon>Actinomycetota</taxon>
        <taxon>Actinomycetes</taxon>
        <taxon>Pseudonocardiales</taxon>
        <taxon>Pseudonocardiaceae</taxon>
        <taxon>Streptoalloteichus</taxon>
    </lineage>
</organism>
<gene>
    <name evidence="3" type="ORF">LX15_000765</name>
</gene>
<feature type="transmembrane region" description="Helical" evidence="1">
    <location>
        <begin position="113"/>
        <end position="137"/>
    </location>
</feature>
<dbReference type="PANTHER" id="PTHR23028">
    <property type="entry name" value="ACETYLTRANSFERASE"/>
    <property type="match status" value="1"/>
</dbReference>
<sequence length="368" mass="40056">MTITFHEHRVTTDDVRRPALPSLTGMRAVAAVSVFLFHLAIQAEDLPYGIDLLHVSADPDIRSTYLFLVGTLGQTAVSFFFVLSGFILTWSARPETVGRFWRRRLVKIYPLHLATYPLGVLLLTGAGTSAADVPGLFLVQSWIPDYRFTVAGNGPSWSISTELFFYLMFPLLLCWLGRVPPRRSGLTLVALVSAVVVVAVVSDLTLSPSGQVWLGYVFPPVRALEFVMGIVLARMVIAGRWTGPSLGWSAALLAAASVVALFVPKAYAFAAVTIVPVMLTIAAAARNDLAGRRGFLSTPAMDWLGRISFAFYLAHLPVLAAMRRLVGQDQSYGVPGLLLFVGASLAVTVLLAWALHVFVEKPAMRRWG</sequence>
<proteinExistence type="predicted"/>
<dbReference type="PANTHER" id="PTHR23028:SF53">
    <property type="entry name" value="ACYL_TRANSF_3 DOMAIN-CONTAINING PROTEIN"/>
    <property type="match status" value="1"/>
</dbReference>
<name>A0ABT1HNJ2_STRSD</name>
<keyword evidence="3" id="KW-0808">Transferase</keyword>
<feature type="transmembrane region" description="Helical" evidence="1">
    <location>
        <begin position="157"/>
        <end position="176"/>
    </location>
</feature>
<evidence type="ECO:0000313" key="4">
    <source>
        <dbReference type="Proteomes" id="UP001205311"/>
    </source>
</evidence>
<evidence type="ECO:0000256" key="1">
    <source>
        <dbReference type="SAM" id="Phobius"/>
    </source>
</evidence>
<keyword evidence="1" id="KW-1133">Transmembrane helix</keyword>
<keyword evidence="3" id="KW-0012">Acyltransferase</keyword>
<feature type="transmembrane region" description="Helical" evidence="1">
    <location>
        <begin position="25"/>
        <end position="43"/>
    </location>
</feature>
<comment type="caution">
    <text evidence="3">The sequence shown here is derived from an EMBL/GenBank/DDBJ whole genome shotgun (WGS) entry which is preliminary data.</text>
</comment>
<keyword evidence="4" id="KW-1185">Reference proteome</keyword>
<feature type="transmembrane region" description="Helical" evidence="1">
    <location>
        <begin position="63"/>
        <end position="92"/>
    </location>
</feature>
<feature type="transmembrane region" description="Helical" evidence="1">
    <location>
        <begin position="213"/>
        <end position="233"/>
    </location>
</feature>